<organism evidence="1 2">
    <name type="scientific">Daphnia magna</name>
    <dbReference type="NCBI Taxonomy" id="35525"/>
    <lineage>
        <taxon>Eukaryota</taxon>
        <taxon>Metazoa</taxon>
        <taxon>Ecdysozoa</taxon>
        <taxon>Arthropoda</taxon>
        <taxon>Crustacea</taxon>
        <taxon>Branchiopoda</taxon>
        <taxon>Diplostraca</taxon>
        <taxon>Cladocera</taxon>
        <taxon>Anomopoda</taxon>
        <taxon>Daphniidae</taxon>
        <taxon>Daphnia</taxon>
    </lineage>
</organism>
<dbReference type="Proteomes" id="UP001234178">
    <property type="component" value="Unassembled WGS sequence"/>
</dbReference>
<evidence type="ECO:0000313" key="2">
    <source>
        <dbReference type="Proteomes" id="UP001234178"/>
    </source>
</evidence>
<name>A0ABR0AIN5_9CRUS</name>
<dbReference type="EMBL" id="JAOYFB010000037">
    <property type="protein sequence ID" value="KAK4024910.1"/>
    <property type="molecule type" value="Genomic_DNA"/>
</dbReference>
<evidence type="ECO:0000313" key="1">
    <source>
        <dbReference type="EMBL" id="KAK4024910.1"/>
    </source>
</evidence>
<keyword evidence="2" id="KW-1185">Reference proteome</keyword>
<comment type="caution">
    <text evidence="1">The sequence shown here is derived from an EMBL/GenBank/DDBJ whole genome shotgun (WGS) entry which is preliminary data.</text>
</comment>
<sequence length="87" mass="9880">MTIIIEPHIFVFKLVAATSLKVNNRTWQTAGLPSTVFTQLDLIKKTKMLFFETNGAKLHTIKLNGSSLFHTKMFRSSEDVPIEQGRD</sequence>
<reference evidence="1 2" key="1">
    <citation type="journal article" date="2023" name="Nucleic Acids Res.">
        <title>The hologenome of Daphnia magna reveals possible DNA methylation and microbiome-mediated evolution of the host genome.</title>
        <authorList>
            <person name="Chaturvedi A."/>
            <person name="Li X."/>
            <person name="Dhandapani V."/>
            <person name="Marshall H."/>
            <person name="Kissane S."/>
            <person name="Cuenca-Cambronero M."/>
            <person name="Asole G."/>
            <person name="Calvet F."/>
            <person name="Ruiz-Romero M."/>
            <person name="Marangio P."/>
            <person name="Guigo R."/>
            <person name="Rago D."/>
            <person name="Mirbahai L."/>
            <person name="Eastwood N."/>
            <person name="Colbourne J.K."/>
            <person name="Zhou J."/>
            <person name="Mallon E."/>
            <person name="Orsini L."/>
        </authorList>
    </citation>
    <scope>NUCLEOTIDE SEQUENCE [LARGE SCALE GENOMIC DNA]</scope>
    <source>
        <strain evidence="1">LRV0_1</strain>
    </source>
</reference>
<protein>
    <submittedName>
        <fullName evidence="1">Uncharacterized protein</fullName>
    </submittedName>
</protein>
<gene>
    <name evidence="1" type="ORF">OUZ56_010402</name>
</gene>
<accession>A0ABR0AIN5</accession>
<proteinExistence type="predicted"/>